<reference evidence="1 2" key="1">
    <citation type="submission" date="2022-10" db="EMBL/GenBank/DDBJ databases">
        <title>Comparative genomic analysis of Cohnella hashimotonis sp. nov., isolated from the International Space Station.</title>
        <authorList>
            <person name="Simpson A."/>
            <person name="Venkateswaran K."/>
        </authorList>
    </citation>
    <scope>NUCLEOTIDE SEQUENCE [LARGE SCALE GENOMIC DNA]</scope>
    <source>
        <strain evidence="1 2">DSM 18997</strain>
    </source>
</reference>
<name>A0A9X4KHN2_9BACL</name>
<sequence length="93" mass="11113">MLLFFSNEKILLLQNKPVNTLYPEIVREIQQWTTVPYYYINHIVFYSKPNDLVLEKETSTNAKAMFGVFYNSLDYPLEFWKKQFGEKYTSVKG</sequence>
<dbReference type="Proteomes" id="UP001153387">
    <property type="component" value="Unassembled WGS sequence"/>
</dbReference>
<organism evidence="1 2">
    <name type="scientific">Cohnella ginsengisoli</name>
    <dbReference type="NCBI Taxonomy" id="425004"/>
    <lineage>
        <taxon>Bacteria</taxon>
        <taxon>Bacillati</taxon>
        <taxon>Bacillota</taxon>
        <taxon>Bacilli</taxon>
        <taxon>Bacillales</taxon>
        <taxon>Paenibacillaceae</taxon>
        <taxon>Cohnella</taxon>
    </lineage>
</organism>
<evidence type="ECO:0000313" key="1">
    <source>
        <dbReference type="EMBL" id="MDG0791709.1"/>
    </source>
</evidence>
<dbReference type="AlphaFoldDB" id="A0A9X4KHN2"/>
<protein>
    <submittedName>
        <fullName evidence="1">Uncharacterized protein</fullName>
    </submittedName>
</protein>
<accession>A0A9X4KHN2</accession>
<dbReference type="EMBL" id="JAPDHZ010000003">
    <property type="protein sequence ID" value="MDG0791709.1"/>
    <property type="molecule type" value="Genomic_DNA"/>
</dbReference>
<evidence type="ECO:0000313" key="2">
    <source>
        <dbReference type="Proteomes" id="UP001153387"/>
    </source>
</evidence>
<keyword evidence="2" id="KW-1185">Reference proteome</keyword>
<proteinExistence type="predicted"/>
<dbReference type="RefSeq" id="WP_277565565.1">
    <property type="nucleotide sequence ID" value="NZ_JAPDHZ010000003.1"/>
</dbReference>
<comment type="caution">
    <text evidence="1">The sequence shown here is derived from an EMBL/GenBank/DDBJ whole genome shotgun (WGS) entry which is preliminary data.</text>
</comment>
<gene>
    <name evidence="1" type="ORF">OMP38_13145</name>
</gene>